<evidence type="ECO:0000313" key="2">
    <source>
        <dbReference type="EMBL" id="RAP76645.1"/>
    </source>
</evidence>
<sequence>MNRFWKLLHMEVSRFWKLYITLFAMTLLMQGGGILYVCNRYMQTVKDKMGPAASTYAQYAEEHGVVTFSDILSEAQLYFLAPIALCIGGMGLYVFLIWYREWMGKNMFIYRLLMLPTERRHLYVAKLSAILLFVIGLVAFQLLILPLESALFTSVIDQALRGSTESVTSIIQNHAFLQILVPRTFTEFVMYYGGGALFVIVMFTAILLERSYRLKGIAAGVIYVGAAVLLMIAPMLIMNRDMNDYLYPNEIFIIELTIAILIGMMSLAISFFLMNKKLSV</sequence>
<name>A0A328U6S5_9BACL</name>
<dbReference type="OrthoDB" id="1751619at2"/>
<dbReference type="Proteomes" id="UP000249260">
    <property type="component" value="Unassembled WGS sequence"/>
</dbReference>
<evidence type="ECO:0000313" key="3">
    <source>
        <dbReference type="Proteomes" id="UP000249260"/>
    </source>
</evidence>
<feature type="transmembrane region" description="Helical" evidence="1">
    <location>
        <begin position="251"/>
        <end position="274"/>
    </location>
</feature>
<feature type="transmembrane region" description="Helical" evidence="1">
    <location>
        <begin position="220"/>
        <end position="239"/>
    </location>
</feature>
<feature type="transmembrane region" description="Helical" evidence="1">
    <location>
        <begin position="189"/>
        <end position="208"/>
    </location>
</feature>
<reference evidence="2 3" key="1">
    <citation type="submission" date="2018-06" db="EMBL/GenBank/DDBJ databases">
        <title>Paenibacillus montanisoli sp. nov., isolated from mountain area soil.</title>
        <authorList>
            <person name="Wu M."/>
        </authorList>
    </citation>
    <scope>NUCLEOTIDE SEQUENCE [LARGE SCALE GENOMIC DNA]</scope>
    <source>
        <strain evidence="2 3">RA17</strain>
    </source>
</reference>
<comment type="caution">
    <text evidence="2">The sequence shown here is derived from an EMBL/GenBank/DDBJ whole genome shotgun (WGS) entry which is preliminary data.</text>
</comment>
<keyword evidence="1" id="KW-0472">Membrane</keyword>
<keyword evidence="3" id="KW-1185">Reference proteome</keyword>
<protein>
    <submittedName>
        <fullName evidence="2">Uncharacterized protein</fullName>
    </submittedName>
</protein>
<keyword evidence="1" id="KW-0812">Transmembrane</keyword>
<evidence type="ECO:0000256" key="1">
    <source>
        <dbReference type="SAM" id="Phobius"/>
    </source>
</evidence>
<feature type="transmembrane region" description="Helical" evidence="1">
    <location>
        <begin position="77"/>
        <end position="99"/>
    </location>
</feature>
<organism evidence="2 3">
    <name type="scientific">Paenibacillus montanisoli</name>
    <dbReference type="NCBI Taxonomy" id="2081970"/>
    <lineage>
        <taxon>Bacteria</taxon>
        <taxon>Bacillati</taxon>
        <taxon>Bacillota</taxon>
        <taxon>Bacilli</taxon>
        <taxon>Bacillales</taxon>
        <taxon>Paenibacillaceae</taxon>
        <taxon>Paenibacillus</taxon>
    </lineage>
</organism>
<dbReference type="RefSeq" id="WP_112882860.1">
    <property type="nucleotide sequence ID" value="NZ_QLUW01000002.1"/>
</dbReference>
<accession>A0A328U6S5</accession>
<proteinExistence type="predicted"/>
<feature type="transmembrane region" description="Helical" evidence="1">
    <location>
        <begin position="16"/>
        <end position="37"/>
    </location>
</feature>
<feature type="transmembrane region" description="Helical" evidence="1">
    <location>
        <begin position="120"/>
        <end position="144"/>
    </location>
</feature>
<dbReference type="AlphaFoldDB" id="A0A328U6S5"/>
<gene>
    <name evidence="2" type="ORF">DL346_14905</name>
</gene>
<keyword evidence="1" id="KW-1133">Transmembrane helix</keyword>
<dbReference type="EMBL" id="QLUW01000002">
    <property type="protein sequence ID" value="RAP76645.1"/>
    <property type="molecule type" value="Genomic_DNA"/>
</dbReference>